<evidence type="ECO:0000259" key="5">
    <source>
        <dbReference type="SMART" id="SM00479"/>
    </source>
</evidence>
<reference evidence="6 7" key="1">
    <citation type="journal article" date="2016" name="Mol. Biol. Evol.">
        <title>Comparative Genomics of Early-Diverging Mushroom-Forming Fungi Provides Insights into the Origins of Lignocellulose Decay Capabilities.</title>
        <authorList>
            <person name="Nagy L.G."/>
            <person name="Riley R."/>
            <person name="Tritt A."/>
            <person name="Adam C."/>
            <person name="Daum C."/>
            <person name="Floudas D."/>
            <person name="Sun H."/>
            <person name="Yadav J.S."/>
            <person name="Pangilinan J."/>
            <person name="Larsson K.H."/>
            <person name="Matsuura K."/>
            <person name="Barry K."/>
            <person name="Labutti K."/>
            <person name="Kuo R."/>
            <person name="Ohm R.A."/>
            <person name="Bhattacharya S.S."/>
            <person name="Shirouzu T."/>
            <person name="Yoshinaga Y."/>
            <person name="Martin F.M."/>
            <person name="Grigoriev I.V."/>
            <person name="Hibbett D.S."/>
        </authorList>
    </citation>
    <scope>NUCLEOTIDE SEQUENCE [LARGE SCALE GENOMIC DNA]</scope>
    <source>
        <strain evidence="6 7">HHB14362 ss-1</strain>
    </source>
</reference>
<dbReference type="SUPFAM" id="SSF53098">
    <property type="entry name" value="Ribonuclease H-like"/>
    <property type="match status" value="1"/>
</dbReference>
<dbReference type="Proteomes" id="UP000076761">
    <property type="component" value="Unassembled WGS sequence"/>
</dbReference>
<keyword evidence="4" id="KW-1133">Transmembrane helix</keyword>
<dbReference type="PANTHER" id="PTHR23044:SF61">
    <property type="entry name" value="3'-5' EXORIBONUCLEASE 1-RELATED"/>
    <property type="match status" value="1"/>
</dbReference>
<accession>A0A165UQZ7</accession>
<dbReference type="InParanoid" id="A0A165UQZ7"/>
<dbReference type="STRING" id="1314782.A0A165UQZ7"/>
<name>A0A165UQZ7_9AGAM</name>
<keyword evidence="4" id="KW-0472">Membrane</keyword>
<evidence type="ECO:0000256" key="1">
    <source>
        <dbReference type="ARBA" id="ARBA00022722"/>
    </source>
</evidence>
<dbReference type="Gene3D" id="3.30.420.10">
    <property type="entry name" value="Ribonuclease H-like superfamily/Ribonuclease H"/>
    <property type="match status" value="1"/>
</dbReference>
<gene>
    <name evidence="6" type="ORF">NEOLEDRAFT_1129386</name>
</gene>
<keyword evidence="4" id="KW-0812">Transmembrane</keyword>
<dbReference type="GO" id="GO:0000175">
    <property type="term" value="F:3'-5'-RNA exonuclease activity"/>
    <property type="evidence" value="ECO:0007669"/>
    <property type="project" value="InterPro"/>
</dbReference>
<feature type="domain" description="Exonuclease" evidence="5">
    <location>
        <begin position="136"/>
        <end position="353"/>
    </location>
</feature>
<evidence type="ECO:0000256" key="2">
    <source>
        <dbReference type="ARBA" id="ARBA00022801"/>
    </source>
</evidence>
<evidence type="ECO:0000313" key="7">
    <source>
        <dbReference type="Proteomes" id="UP000076761"/>
    </source>
</evidence>
<dbReference type="GO" id="GO:0003676">
    <property type="term" value="F:nucleic acid binding"/>
    <property type="evidence" value="ECO:0007669"/>
    <property type="project" value="InterPro"/>
</dbReference>
<dbReference type="PANTHER" id="PTHR23044">
    <property type="entry name" value="3'-5' EXONUCLEASE ERI1-RELATED"/>
    <property type="match status" value="1"/>
</dbReference>
<dbReference type="InterPro" id="IPR013520">
    <property type="entry name" value="Ribonucl_H"/>
</dbReference>
<sequence length="381" mass="43382">MITWLRQRSILPICESVLAPANDQSSMNPLFRTKPLPPIFTDIRILALFGSVAATILVLSTFVLFRRVSQQSGLPHGPQVHVSGESVDTATRKLAVPEDDRAVEKLTVNDIKIVEPGEASMSVRPDPVRIKQPCEALLVLDVEATCVQGSDFHWPNEIIEWPVCLMRWKDKDADGIANRLEVAAEFRTFVKPTWRPTLTQFCTNLTGITQKQVDHAPTFPEVIDQFTKFLSDNGLIHPETGQRLIRFFWCTDGPFDIRDFVIKQCFISKIHLPPWIRGDVMDVRKVVSRIAYHEGRKGSGKKAFAFQKRLSLNLTSQLRFLNLSPFIGRQHSGIDDTRNIARIVSELARRGVRLEPNTYIQADRRWQWMGKPGEILEEYLS</sequence>
<keyword evidence="1" id="KW-0540">Nuclease</keyword>
<evidence type="ECO:0000256" key="4">
    <source>
        <dbReference type="SAM" id="Phobius"/>
    </source>
</evidence>
<keyword evidence="2" id="KW-0378">Hydrolase</keyword>
<protein>
    <recommendedName>
        <fullName evidence="5">Exonuclease domain-containing protein</fullName>
    </recommendedName>
</protein>
<dbReference type="InterPro" id="IPR036397">
    <property type="entry name" value="RNaseH_sf"/>
</dbReference>
<dbReference type="SMART" id="SM00479">
    <property type="entry name" value="EXOIII"/>
    <property type="match status" value="1"/>
</dbReference>
<keyword evidence="7" id="KW-1185">Reference proteome</keyword>
<dbReference type="InterPro" id="IPR051274">
    <property type="entry name" value="3-5_Exoribonuclease"/>
</dbReference>
<dbReference type="InterPro" id="IPR012337">
    <property type="entry name" value="RNaseH-like_sf"/>
</dbReference>
<dbReference type="EMBL" id="KV425557">
    <property type="protein sequence ID" value="KZT28563.1"/>
    <property type="molecule type" value="Genomic_DNA"/>
</dbReference>
<feature type="transmembrane region" description="Helical" evidence="4">
    <location>
        <begin position="43"/>
        <end position="65"/>
    </location>
</feature>
<keyword evidence="3" id="KW-0269">Exonuclease</keyword>
<dbReference type="CDD" id="cd06133">
    <property type="entry name" value="ERI-1_3'hExo_like"/>
    <property type="match status" value="1"/>
</dbReference>
<evidence type="ECO:0000313" key="6">
    <source>
        <dbReference type="EMBL" id="KZT28563.1"/>
    </source>
</evidence>
<dbReference type="AlphaFoldDB" id="A0A165UQZ7"/>
<organism evidence="6 7">
    <name type="scientific">Neolentinus lepideus HHB14362 ss-1</name>
    <dbReference type="NCBI Taxonomy" id="1314782"/>
    <lineage>
        <taxon>Eukaryota</taxon>
        <taxon>Fungi</taxon>
        <taxon>Dikarya</taxon>
        <taxon>Basidiomycota</taxon>
        <taxon>Agaricomycotina</taxon>
        <taxon>Agaricomycetes</taxon>
        <taxon>Gloeophyllales</taxon>
        <taxon>Gloeophyllaceae</taxon>
        <taxon>Neolentinus</taxon>
    </lineage>
</organism>
<dbReference type="Pfam" id="PF00929">
    <property type="entry name" value="RNase_T"/>
    <property type="match status" value="1"/>
</dbReference>
<dbReference type="InterPro" id="IPR047201">
    <property type="entry name" value="ERI-1_3'hExo-like"/>
</dbReference>
<dbReference type="FunCoup" id="A0A165UQZ7">
    <property type="interactions" value="265"/>
</dbReference>
<dbReference type="OrthoDB" id="448399at2759"/>
<evidence type="ECO:0000256" key="3">
    <source>
        <dbReference type="ARBA" id="ARBA00022839"/>
    </source>
</evidence>
<proteinExistence type="predicted"/>